<evidence type="ECO:0000313" key="2">
    <source>
        <dbReference type="EnsemblPlants" id="Kaladp0024s0227.1.v1.1"/>
    </source>
</evidence>
<evidence type="ECO:0008006" key="4">
    <source>
        <dbReference type="Google" id="ProtNLM"/>
    </source>
</evidence>
<feature type="region of interest" description="Disordered" evidence="1">
    <location>
        <begin position="297"/>
        <end position="316"/>
    </location>
</feature>
<dbReference type="GO" id="GO:0072318">
    <property type="term" value="P:clathrin coat disassembly"/>
    <property type="evidence" value="ECO:0007669"/>
    <property type="project" value="TreeGrafter"/>
</dbReference>
<accession>A0A7N0T5Y8</accession>
<dbReference type="AlphaFoldDB" id="A0A7N0T5Y8"/>
<dbReference type="GO" id="GO:0031982">
    <property type="term" value="C:vesicle"/>
    <property type="evidence" value="ECO:0007669"/>
    <property type="project" value="TreeGrafter"/>
</dbReference>
<sequence>MLQLSVILSPGTQAQEELHNVATVESEFIEQDFETENVGGSENEQINLDAPRLEDAHKLQSNLLNPDHVNHELEAGSDFVNLFQTSVRTRRPVTLNSTVRTLLNLWSVMRRRKKFEPDVVEQATASGWNWVFGEVLSDTSNKQTETPGVCLLHKEKAKTKETADEISSSTVTRKAKTQRGETIKDGCENSISNPKRIVVERTIREVCERAFAEARESAAIKRANAEAKQKATADDQERSQKKSSEVKLAAEKNSLEDKLKNTVKPDTGCEGYTWQEETKIRYLTTFIAAAMCSTDGKGNVQKGSSYKDRLDDDKPSESALRFQARNKRRQRIAERAPMHPTEIVTADVVKKAYRKATLFVHPDNLQQWGATVKQKYIYEKVYDLLKVSFAHLHL</sequence>
<evidence type="ECO:0000313" key="3">
    <source>
        <dbReference type="Proteomes" id="UP000594263"/>
    </source>
</evidence>
<evidence type="ECO:0000256" key="1">
    <source>
        <dbReference type="SAM" id="MobiDB-lite"/>
    </source>
</evidence>
<dbReference type="Gene3D" id="1.10.287.110">
    <property type="entry name" value="DnaJ domain"/>
    <property type="match status" value="1"/>
</dbReference>
<dbReference type="GO" id="GO:0030276">
    <property type="term" value="F:clathrin binding"/>
    <property type="evidence" value="ECO:0007669"/>
    <property type="project" value="TreeGrafter"/>
</dbReference>
<dbReference type="GO" id="GO:0005737">
    <property type="term" value="C:cytoplasm"/>
    <property type="evidence" value="ECO:0007669"/>
    <property type="project" value="TreeGrafter"/>
</dbReference>
<dbReference type="PANTHER" id="PTHR23172">
    <property type="entry name" value="AUXILIN/CYCLIN G-ASSOCIATED KINASE-RELATED"/>
    <property type="match status" value="1"/>
</dbReference>
<feature type="compositionally biased region" description="Basic and acidic residues" evidence="1">
    <location>
        <begin position="305"/>
        <end position="316"/>
    </location>
</feature>
<dbReference type="Gramene" id="Kaladp0024s0227.1.v1.1">
    <property type="protein sequence ID" value="Kaladp0024s0227.1.v1.1"/>
    <property type="gene ID" value="Kaladp0024s0227.v1.1"/>
</dbReference>
<reference evidence="2" key="1">
    <citation type="submission" date="2021-01" db="UniProtKB">
        <authorList>
            <consortium name="EnsemblPlants"/>
        </authorList>
    </citation>
    <scope>IDENTIFICATION</scope>
</reference>
<dbReference type="SUPFAM" id="SSF46565">
    <property type="entry name" value="Chaperone J-domain"/>
    <property type="match status" value="1"/>
</dbReference>
<protein>
    <recommendedName>
        <fullName evidence="4">J domain-containing protein</fullName>
    </recommendedName>
</protein>
<feature type="region of interest" description="Disordered" evidence="1">
    <location>
        <begin position="226"/>
        <end position="250"/>
    </location>
</feature>
<dbReference type="Proteomes" id="UP000594263">
    <property type="component" value="Unplaced"/>
</dbReference>
<dbReference type="PANTHER" id="PTHR23172:SF87">
    <property type="entry name" value="CHAPERONE DNAJ-DOMAIN SUPERFAMILY PROTEIN"/>
    <property type="match status" value="1"/>
</dbReference>
<dbReference type="EnsemblPlants" id="Kaladp0024s0227.1.v1.1">
    <property type="protein sequence ID" value="Kaladp0024s0227.1.v1.1"/>
    <property type="gene ID" value="Kaladp0024s0227.v1.1"/>
</dbReference>
<proteinExistence type="predicted"/>
<name>A0A7N0T5Y8_KALFE</name>
<dbReference type="InterPro" id="IPR036869">
    <property type="entry name" value="J_dom_sf"/>
</dbReference>
<keyword evidence="3" id="KW-1185">Reference proteome</keyword>
<organism evidence="2 3">
    <name type="scientific">Kalanchoe fedtschenkoi</name>
    <name type="common">Lavender scallops</name>
    <name type="synonym">South American air plant</name>
    <dbReference type="NCBI Taxonomy" id="63787"/>
    <lineage>
        <taxon>Eukaryota</taxon>
        <taxon>Viridiplantae</taxon>
        <taxon>Streptophyta</taxon>
        <taxon>Embryophyta</taxon>
        <taxon>Tracheophyta</taxon>
        <taxon>Spermatophyta</taxon>
        <taxon>Magnoliopsida</taxon>
        <taxon>eudicotyledons</taxon>
        <taxon>Gunneridae</taxon>
        <taxon>Pentapetalae</taxon>
        <taxon>Saxifragales</taxon>
        <taxon>Crassulaceae</taxon>
        <taxon>Kalanchoe</taxon>
    </lineage>
</organism>
<dbReference type="GO" id="GO:0072583">
    <property type="term" value="P:clathrin-dependent endocytosis"/>
    <property type="evidence" value="ECO:0007669"/>
    <property type="project" value="TreeGrafter"/>
</dbReference>